<comment type="caution">
    <text evidence="2">The sequence shown here is derived from an EMBL/GenBank/DDBJ whole genome shotgun (WGS) entry which is preliminary data.</text>
</comment>
<accession>A0ABP9LXY7</accession>
<gene>
    <name evidence="2" type="ORF">GCM10023210_06430</name>
</gene>
<reference evidence="3" key="1">
    <citation type="journal article" date="2019" name="Int. J. Syst. Evol. Microbiol.">
        <title>The Global Catalogue of Microorganisms (GCM) 10K type strain sequencing project: providing services to taxonomists for standard genome sequencing and annotation.</title>
        <authorList>
            <consortium name="The Broad Institute Genomics Platform"/>
            <consortium name="The Broad Institute Genome Sequencing Center for Infectious Disease"/>
            <person name="Wu L."/>
            <person name="Ma J."/>
        </authorList>
    </citation>
    <scope>NUCLEOTIDE SEQUENCE [LARGE SCALE GENOMIC DNA]</scope>
    <source>
        <strain evidence="3">JCM 18019</strain>
    </source>
</reference>
<feature type="transmembrane region" description="Helical" evidence="1">
    <location>
        <begin position="130"/>
        <end position="147"/>
    </location>
</feature>
<evidence type="ECO:0000256" key="1">
    <source>
        <dbReference type="SAM" id="Phobius"/>
    </source>
</evidence>
<keyword evidence="1" id="KW-1133">Transmembrane helix</keyword>
<protein>
    <submittedName>
        <fullName evidence="2">Uncharacterized protein</fullName>
    </submittedName>
</protein>
<proteinExistence type="predicted"/>
<dbReference type="EMBL" id="BAABHX010000001">
    <property type="protein sequence ID" value="GAA5085514.1"/>
    <property type="molecule type" value="Genomic_DNA"/>
</dbReference>
<name>A0ABP9LXY7_9FLAO</name>
<keyword evidence="3" id="KW-1185">Reference proteome</keyword>
<organism evidence="2 3">
    <name type="scientific">Chryseobacterium ginsengisoli</name>
    <dbReference type="NCBI Taxonomy" id="363853"/>
    <lineage>
        <taxon>Bacteria</taxon>
        <taxon>Pseudomonadati</taxon>
        <taxon>Bacteroidota</taxon>
        <taxon>Flavobacteriia</taxon>
        <taxon>Flavobacteriales</taxon>
        <taxon>Weeksellaceae</taxon>
        <taxon>Chryseobacterium group</taxon>
        <taxon>Chryseobacterium</taxon>
    </lineage>
</organism>
<keyword evidence="1" id="KW-0812">Transmembrane</keyword>
<dbReference type="RefSeq" id="WP_345200269.1">
    <property type="nucleotide sequence ID" value="NZ_BAABHX010000001.1"/>
</dbReference>
<evidence type="ECO:0000313" key="3">
    <source>
        <dbReference type="Proteomes" id="UP001500353"/>
    </source>
</evidence>
<evidence type="ECO:0000313" key="2">
    <source>
        <dbReference type="EMBL" id="GAA5085514.1"/>
    </source>
</evidence>
<feature type="transmembrane region" description="Helical" evidence="1">
    <location>
        <begin position="102"/>
        <end position="124"/>
    </location>
</feature>
<dbReference type="Proteomes" id="UP001500353">
    <property type="component" value="Unassembled WGS sequence"/>
</dbReference>
<keyword evidence="1" id="KW-0472">Membrane</keyword>
<sequence length="176" mass="21111">MNSFYKNIGLHDHLNFSIEMDSSEFVENLKKITYKTNTTFISFVPDNAIPTRFEYRGIIHKDHFTIKRRLHFFDFNVLHSIIKGNISEENNETLIKIEFTPFVTHFLALIFLPFFCLFIAIQMIKAENNYFIIALPIILTVIQYYGLKRCIKRDKYDFERELNFIAQKNNQFKNYK</sequence>